<evidence type="ECO:0000256" key="3">
    <source>
        <dbReference type="ARBA" id="ARBA00022670"/>
    </source>
</evidence>
<dbReference type="PANTHER" id="PTHR11802:SF479">
    <property type="entry name" value="CARBOXYPEPTIDASE"/>
    <property type="match status" value="1"/>
</dbReference>
<dbReference type="PRINTS" id="PR00724">
    <property type="entry name" value="CRBOXYPTASEC"/>
</dbReference>
<dbReference type="GO" id="GO:0004185">
    <property type="term" value="F:serine-type carboxypeptidase activity"/>
    <property type="evidence" value="ECO:0007669"/>
    <property type="project" value="InterPro"/>
</dbReference>
<reference evidence="7 8" key="1">
    <citation type="submission" date="2017-02" db="EMBL/GenBank/DDBJ databases">
        <title>Genomes of Trichoderma spp. with biocontrol activity.</title>
        <authorList>
            <person name="Gardiner D."/>
            <person name="Kazan K."/>
            <person name="Vos C."/>
            <person name="Harvey P."/>
        </authorList>
    </citation>
    <scope>NUCLEOTIDE SEQUENCE [LARGE SCALE GENOMIC DNA]</scope>
    <source>
        <strain evidence="7 8">A5MH</strain>
    </source>
</reference>
<evidence type="ECO:0000256" key="5">
    <source>
        <dbReference type="ARBA" id="ARBA00023180"/>
    </source>
</evidence>
<comment type="similarity">
    <text evidence="1">Belongs to the peptidase S10 family.</text>
</comment>
<sequence>MKFWGIWGLLAAVGIVVAAPPTNDFLGIHTLGLDNRTAGAAIHPPPENHGGCGSQPQPEPRFYNSVTKGFYVNGTTLPEIDFDVGDSYAGNLPISNKRNESDELFFWFFPTANQEHQDDKEIVIWLSGGPGCSSMMALFLENGPISWQPGTLEPISNPFSWHLLTNVVWIDQPVGTGFSKGNPSITDEDGLAEQFKGFWRNFVDTFGLHGWKVYIAGESWAGMYGPYISSHFIDAKDTDYFDVQGLIIYDGNLFGQTVHSTIPILPFVTRYQDILPFNDTMLSSFRHVHEDCGFTDYFEKYLVFPPVGIQPDLTPVQNNDTCYKFWDNLVDAASAESPCFSPYNIIDRCPYPYDAIVNPANPTNGSNSYFNRAEVKRAIHAPDGFDWTPCFLGVFPSGIDNSSFSGFKQLPHVIDTTRNVILAQGGVDAMFPINGAVLGIQNMTWGGELGFQYQPQDPFYVPNYGLNSTGTGFTGYGSNSPASFGVLGTTHHERGLTLVATKLAGHQGPGYAPAASFRHLEKLLGRVKSLSGTEPFTLPGLRNISQPAATTLGKGTMPIP</sequence>
<dbReference type="Gene3D" id="3.40.50.1820">
    <property type="entry name" value="alpha/beta hydrolase"/>
    <property type="match status" value="1"/>
</dbReference>
<evidence type="ECO:0000313" key="7">
    <source>
        <dbReference type="EMBL" id="PNP40039.1"/>
    </source>
</evidence>
<evidence type="ECO:0000313" key="8">
    <source>
        <dbReference type="Proteomes" id="UP000236546"/>
    </source>
</evidence>
<dbReference type="AlphaFoldDB" id="A0A2K0T3E1"/>
<accession>A0A2K0T3E1</accession>
<protein>
    <recommendedName>
        <fullName evidence="9">Serine carboxypeptidase</fullName>
    </recommendedName>
</protein>
<dbReference type="Proteomes" id="UP000236546">
    <property type="component" value="Unassembled WGS sequence"/>
</dbReference>
<dbReference type="Pfam" id="PF00450">
    <property type="entry name" value="Peptidase_S10"/>
    <property type="match status" value="1"/>
</dbReference>
<gene>
    <name evidence="7" type="ORF">TGAMA5MH_07961</name>
</gene>
<evidence type="ECO:0000256" key="2">
    <source>
        <dbReference type="ARBA" id="ARBA00022645"/>
    </source>
</evidence>
<dbReference type="PANTHER" id="PTHR11802">
    <property type="entry name" value="SERINE PROTEASE FAMILY S10 SERINE CARBOXYPEPTIDASE"/>
    <property type="match status" value="1"/>
</dbReference>
<feature type="chain" id="PRO_5014436196" description="Serine carboxypeptidase" evidence="6">
    <location>
        <begin position="19"/>
        <end position="560"/>
    </location>
</feature>
<evidence type="ECO:0000256" key="1">
    <source>
        <dbReference type="ARBA" id="ARBA00009431"/>
    </source>
</evidence>
<keyword evidence="2" id="KW-0121">Carboxypeptidase</keyword>
<evidence type="ECO:0000256" key="4">
    <source>
        <dbReference type="ARBA" id="ARBA00022801"/>
    </source>
</evidence>
<dbReference type="InterPro" id="IPR029058">
    <property type="entry name" value="AB_hydrolase_fold"/>
</dbReference>
<dbReference type="InterPro" id="IPR001563">
    <property type="entry name" value="Peptidase_S10"/>
</dbReference>
<comment type="caution">
    <text evidence="7">The sequence shown here is derived from an EMBL/GenBank/DDBJ whole genome shotgun (WGS) entry which is preliminary data.</text>
</comment>
<keyword evidence="4" id="KW-0378">Hydrolase</keyword>
<keyword evidence="6" id="KW-0732">Signal</keyword>
<dbReference type="EMBL" id="MTYH01000073">
    <property type="protein sequence ID" value="PNP40039.1"/>
    <property type="molecule type" value="Genomic_DNA"/>
</dbReference>
<organism evidence="7 8">
    <name type="scientific">Trichoderma gamsii</name>
    <dbReference type="NCBI Taxonomy" id="398673"/>
    <lineage>
        <taxon>Eukaryota</taxon>
        <taxon>Fungi</taxon>
        <taxon>Dikarya</taxon>
        <taxon>Ascomycota</taxon>
        <taxon>Pezizomycotina</taxon>
        <taxon>Sordariomycetes</taxon>
        <taxon>Hypocreomycetidae</taxon>
        <taxon>Hypocreales</taxon>
        <taxon>Hypocreaceae</taxon>
        <taxon>Trichoderma</taxon>
    </lineage>
</organism>
<dbReference type="OrthoDB" id="443318at2759"/>
<dbReference type="SUPFAM" id="SSF53474">
    <property type="entry name" value="alpha/beta-Hydrolases"/>
    <property type="match status" value="1"/>
</dbReference>
<dbReference type="GO" id="GO:0006508">
    <property type="term" value="P:proteolysis"/>
    <property type="evidence" value="ECO:0007669"/>
    <property type="project" value="UniProtKB-KW"/>
</dbReference>
<feature type="signal peptide" evidence="6">
    <location>
        <begin position="1"/>
        <end position="18"/>
    </location>
</feature>
<evidence type="ECO:0000256" key="6">
    <source>
        <dbReference type="SAM" id="SignalP"/>
    </source>
</evidence>
<name>A0A2K0T3E1_9HYPO</name>
<evidence type="ECO:0008006" key="9">
    <source>
        <dbReference type="Google" id="ProtNLM"/>
    </source>
</evidence>
<keyword evidence="3" id="KW-0645">Protease</keyword>
<keyword evidence="5" id="KW-0325">Glycoprotein</keyword>
<proteinExistence type="inferred from homology"/>